<dbReference type="AlphaFoldDB" id="A0A8T0EP13"/>
<organism evidence="3 4">
    <name type="scientific">Argiope bruennichi</name>
    <name type="common">Wasp spider</name>
    <name type="synonym">Aranea bruennichi</name>
    <dbReference type="NCBI Taxonomy" id="94029"/>
    <lineage>
        <taxon>Eukaryota</taxon>
        <taxon>Metazoa</taxon>
        <taxon>Ecdysozoa</taxon>
        <taxon>Arthropoda</taxon>
        <taxon>Chelicerata</taxon>
        <taxon>Arachnida</taxon>
        <taxon>Araneae</taxon>
        <taxon>Araneomorphae</taxon>
        <taxon>Entelegynae</taxon>
        <taxon>Araneoidea</taxon>
        <taxon>Araneidae</taxon>
        <taxon>Argiope</taxon>
    </lineage>
</organism>
<feature type="compositionally biased region" description="Low complexity" evidence="2">
    <location>
        <begin position="10"/>
        <end position="22"/>
    </location>
</feature>
<proteinExistence type="predicted"/>
<name>A0A8T0EP13_ARGBR</name>
<keyword evidence="4" id="KW-1185">Reference proteome</keyword>
<evidence type="ECO:0000256" key="2">
    <source>
        <dbReference type="SAM" id="MobiDB-lite"/>
    </source>
</evidence>
<reference evidence="3" key="2">
    <citation type="submission" date="2020-06" db="EMBL/GenBank/DDBJ databases">
        <authorList>
            <person name="Sheffer M."/>
        </authorList>
    </citation>
    <scope>NUCLEOTIDE SEQUENCE</scope>
</reference>
<evidence type="ECO:0000313" key="4">
    <source>
        <dbReference type="Proteomes" id="UP000807504"/>
    </source>
</evidence>
<protein>
    <submittedName>
        <fullName evidence="3">Uncharacterized protein</fullName>
    </submittedName>
</protein>
<keyword evidence="1" id="KW-0175">Coiled coil</keyword>
<evidence type="ECO:0000313" key="3">
    <source>
        <dbReference type="EMBL" id="KAF8777111.1"/>
    </source>
</evidence>
<dbReference type="Proteomes" id="UP000807504">
    <property type="component" value="Unassembled WGS sequence"/>
</dbReference>
<reference evidence="3" key="1">
    <citation type="journal article" date="2020" name="bioRxiv">
        <title>Chromosome-level reference genome of the European wasp spider Argiope bruennichi: a resource for studies on range expansion and evolutionary adaptation.</title>
        <authorList>
            <person name="Sheffer M.M."/>
            <person name="Hoppe A."/>
            <person name="Krehenwinkel H."/>
            <person name="Uhl G."/>
            <person name="Kuss A.W."/>
            <person name="Jensen L."/>
            <person name="Jensen C."/>
            <person name="Gillespie R.G."/>
            <person name="Hoff K.J."/>
            <person name="Prost S."/>
        </authorList>
    </citation>
    <scope>NUCLEOTIDE SEQUENCE</scope>
</reference>
<sequence length="237" mass="27484">MEGDGRSDDSSSVSSINNVHSTSSQPCCYFARVFEINNYCIEISNLDRELTAARNKSWQINHKLKGDCNPEEKASLLKRLEVQNRKIQTNEEKLKSAKPCLKRNCTKHDGNKNLCAHINYQQIRSHQLNSIANSFIDTLQQMKDDNLEHTSQYKEDYFKLQGIQHDIKKIEEELEEVSPCPIMNCDKHSIENGNQPSLPETMIETTESKNNNPEEMETELPFQPLDKKTFFKKKKFR</sequence>
<dbReference type="EMBL" id="JABXBU010002072">
    <property type="protein sequence ID" value="KAF8777111.1"/>
    <property type="molecule type" value="Genomic_DNA"/>
</dbReference>
<accession>A0A8T0EP13</accession>
<comment type="caution">
    <text evidence="3">The sequence shown here is derived from an EMBL/GenBank/DDBJ whole genome shotgun (WGS) entry which is preliminary data.</text>
</comment>
<feature type="region of interest" description="Disordered" evidence="2">
    <location>
        <begin position="1"/>
        <end position="22"/>
    </location>
</feature>
<gene>
    <name evidence="3" type="ORF">HNY73_014032</name>
</gene>
<evidence type="ECO:0000256" key="1">
    <source>
        <dbReference type="SAM" id="Coils"/>
    </source>
</evidence>
<feature type="coiled-coil region" evidence="1">
    <location>
        <begin position="36"/>
        <end position="97"/>
    </location>
</feature>